<dbReference type="InterPro" id="IPR027417">
    <property type="entry name" value="P-loop_NTPase"/>
</dbReference>
<dbReference type="EMBL" id="JAUEDM010000010">
    <property type="protein sequence ID" value="KAK3311950.1"/>
    <property type="molecule type" value="Genomic_DNA"/>
</dbReference>
<reference evidence="4" key="1">
    <citation type="journal article" date="2023" name="Mol. Phylogenet. Evol.">
        <title>Genome-scale phylogeny and comparative genomics of the fungal order Sordariales.</title>
        <authorList>
            <person name="Hensen N."/>
            <person name="Bonometti L."/>
            <person name="Westerberg I."/>
            <person name="Brannstrom I.O."/>
            <person name="Guillou S."/>
            <person name="Cros-Aarteil S."/>
            <person name="Calhoun S."/>
            <person name="Haridas S."/>
            <person name="Kuo A."/>
            <person name="Mondo S."/>
            <person name="Pangilinan J."/>
            <person name="Riley R."/>
            <person name="LaButti K."/>
            <person name="Andreopoulos B."/>
            <person name="Lipzen A."/>
            <person name="Chen C."/>
            <person name="Yan M."/>
            <person name="Daum C."/>
            <person name="Ng V."/>
            <person name="Clum A."/>
            <person name="Steindorff A."/>
            <person name="Ohm R.A."/>
            <person name="Martin F."/>
            <person name="Silar P."/>
            <person name="Natvig D.O."/>
            <person name="Lalanne C."/>
            <person name="Gautier V."/>
            <person name="Ament-Velasquez S.L."/>
            <person name="Kruys A."/>
            <person name="Hutchinson M.I."/>
            <person name="Powell A.J."/>
            <person name="Barry K."/>
            <person name="Miller A.N."/>
            <person name="Grigoriev I.V."/>
            <person name="Debuchy R."/>
            <person name="Gladieux P."/>
            <person name="Hiltunen Thoren M."/>
            <person name="Johannesson H."/>
        </authorList>
    </citation>
    <scope>NUCLEOTIDE SEQUENCE</scope>
    <source>
        <strain evidence="4">CBS 118394</strain>
    </source>
</reference>
<dbReference type="PANTHER" id="PTHR10039:SF5">
    <property type="entry name" value="NACHT DOMAIN-CONTAINING PROTEIN"/>
    <property type="match status" value="1"/>
</dbReference>
<evidence type="ECO:0000256" key="1">
    <source>
        <dbReference type="ARBA" id="ARBA00022737"/>
    </source>
</evidence>
<dbReference type="Gene3D" id="3.40.50.300">
    <property type="entry name" value="P-loop containing nucleotide triphosphate hydrolases"/>
    <property type="match status" value="1"/>
</dbReference>
<evidence type="ECO:0000256" key="2">
    <source>
        <dbReference type="SAM" id="Coils"/>
    </source>
</evidence>
<name>A0AAE0HSB2_9PEZI</name>
<keyword evidence="2" id="KW-0175">Coiled coil</keyword>
<reference evidence="4" key="2">
    <citation type="submission" date="2023-06" db="EMBL/GenBank/DDBJ databases">
        <authorList>
            <consortium name="Lawrence Berkeley National Laboratory"/>
            <person name="Haridas S."/>
            <person name="Hensen N."/>
            <person name="Bonometti L."/>
            <person name="Westerberg I."/>
            <person name="Brannstrom I.O."/>
            <person name="Guillou S."/>
            <person name="Cros-Aarteil S."/>
            <person name="Calhoun S."/>
            <person name="Kuo A."/>
            <person name="Mondo S."/>
            <person name="Pangilinan J."/>
            <person name="Riley R."/>
            <person name="Labutti K."/>
            <person name="Andreopoulos B."/>
            <person name="Lipzen A."/>
            <person name="Chen C."/>
            <person name="Yanf M."/>
            <person name="Daum C."/>
            <person name="Ng V."/>
            <person name="Clum A."/>
            <person name="Steindorff A."/>
            <person name="Ohm R."/>
            <person name="Martin F."/>
            <person name="Silar P."/>
            <person name="Natvig D."/>
            <person name="Lalanne C."/>
            <person name="Gautier V."/>
            <person name="Ament-Velasquez S.L."/>
            <person name="Kruys A."/>
            <person name="Hutchinson M.I."/>
            <person name="Powell A.J."/>
            <person name="Barry K."/>
            <person name="Miller A.N."/>
            <person name="Grigoriev I.V."/>
            <person name="Debuchy R."/>
            <person name="Gladieux P."/>
            <person name="Thoren M.H."/>
            <person name="Johannesson H."/>
        </authorList>
    </citation>
    <scope>NUCLEOTIDE SEQUENCE</scope>
    <source>
        <strain evidence="4">CBS 118394</strain>
    </source>
</reference>
<keyword evidence="1" id="KW-0677">Repeat</keyword>
<evidence type="ECO:0000313" key="5">
    <source>
        <dbReference type="Proteomes" id="UP001283341"/>
    </source>
</evidence>
<sequence>MDPISALSIASGIVAFVDFGAKLVSLYSEIRTSHDGRPAALSTLETDSHELSRNATEAKDRCDLAEEQLRKLVNSVTASGGSRGLRANVAASIRGLLKQSEINGLEQRLGNIRSQVMIALIMCVCDDVAHLRERSDNAYNGRLLEDLENFKVMATSTPDDFSTRTLWSSLRTIDHIGALPVSGSPQDLPNEMRDQAISANILRDLEYAEMSARESQINDPFPETFQWLLGDGDSEARQPTGFKEWLETEDSGKTPFWITGKPASGKSTLMKYICTNPRVKTHLLRWSGEFPLLMCSAYFWNPGSLVQKRQKGLLRTMLHQLLRQRPDLSRVVAPRHYLYYQLTGTEAPPVAWPIKLLQESVAKFVSHTRDTHRLAIFVDGLDEFDGDLDEFVLYLKKLQDGNNIKLCVSSRPWNIFKDAFRAYPSLRMEQLTKPDIERYVRTRMADSVALQELRAFDSASVERLETETIDKAQGIFLWVVLVVEKVIATARDNNDLGEIWKEFEKLPPGLEELYGLMLERLDPFLRKRASVMHQILRLWVDHCDQNIDAALFWVALNCRDPRESQHFPKGEETIKILPLLERQLTGATGGMLQMVRVQSDARPNEADVVQYIHRTVYDWLMGNWTLILQDGPADYDASLSIASALVSGISARVYEQFGSIEDVIEDLMVVGRHCIDSPESRAALRDIFRRTEAGELTVAWKRELSKEPNLREPVGYTKQIYLAYLALRYACAPYIQAEVEAKDGESELLTPRRLLHMPLFLWDAGQRRKLKWLLVVALDCMDDLYWINMKLKCLETLIQADFAPRRHLLKRIQDMIRQGFGPRAYYQALVDGLEGRGYGPLTAIQDDRTP</sequence>
<accession>A0AAE0HSB2</accession>
<dbReference type="AlphaFoldDB" id="A0AAE0HSB2"/>
<gene>
    <name evidence="4" type="ORF">B0H66DRAFT_608860</name>
</gene>
<dbReference type="InterPro" id="IPR056884">
    <property type="entry name" value="NPHP3-like_N"/>
</dbReference>
<evidence type="ECO:0000313" key="4">
    <source>
        <dbReference type="EMBL" id="KAK3311950.1"/>
    </source>
</evidence>
<dbReference type="Proteomes" id="UP001283341">
    <property type="component" value="Unassembled WGS sequence"/>
</dbReference>
<proteinExistence type="predicted"/>
<dbReference type="SUPFAM" id="SSF52540">
    <property type="entry name" value="P-loop containing nucleoside triphosphate hydrolases"/>
    <property type="match status" value="1"/>
</dbReference>
<feature type="domain" description="Nephrocystin 3-like N-terminal" evidence="3">
    <location>
        <begin position="240"/>
        <end position="411"/>
    </location>
</feature>
<evidence type="ECO:0000259" key="3">
    <source>
        <dbReference type="Pfam" id="PF24883"/>
    </source>
</evidence>
<organism evidence="4 5">
    <name type="scientific">Apodospora peruviana</name>
    <dbReference type="NCBI Taxonomy" id="516989"/>
    <lineage>
        <taxon>Eukaryota</taxon>
        <taxon>Fungi</taxon>
        <taxon>Dikarya</taxon>
        <taxon>Ascomycota</taxon>
        <taxon>Pezizomycotina</taxon>
        <taxon>Sordariomycetes</taxon>
        <taxon>Sordariomycetidae</taxon>
        <taxon>Sordariales</taxon>
        <taxon>Lasiosphaeriaceae</taxon>
        <taxon>Apodospora</taxon>
    </lineage>
</organism>
<dbReference type="PANTHER" id="PTHR10039">
    <property type="entry name" value="AMELOGENIN"/>
    <property type="match status" value="1"/>
</dbReference>
<feature type="coiled-coil region" evidence="2">
    <location>
        <begin position="41"/>
        <end position="75"/>
    </location>
</feature>
<protein>
    <recommendedName>
        <fullName evidence="3">Nephrocystin 3-like N-terminal domain-containing protein</fullName>
    </recommendedName>
</protein>
<keyword evidence="5" id="KW-1185">Reference proteome</keyword>
<comment type="caution">
    <text evidence="4">The sequence shown here is derived from an EMBL/GenBank/DDBJ whole genome shotgun (WGS) entry which is preliminary data.</text>
</comment>
<dbReference type="Pfam" id="PF24883">
    <property type="entry name" value="NPHP3_N"/>
    <property type="match status" value="1"/>
</dbReference>